<dbReference type="Pfam" id="PF13472">
    <property type="entry name" value="Lipase_GDSL_2"/>
    <property type="match status" value="1"/>
</dbReference>
<dbReference type="AlphaFoldDB" id="A0A7R9LPF8"/>
<dbReference type="SUPFAM" id="SSF52266">
    <property type="entry name" value="SGNH hydrolase"/>
    <property type="match status" value="1"/>
</dbReference>
<dbReference type="InterPro" id="IPR036514">
    <property type="entry name" value="SGNH_hydro_sf"/>
</dbReference>
<reference evidence="3" key="1">
    <citation type="submission" date="2020-11" db="EMBL/GenBank/DDBJ databases">
        <authorList>
            <person name="Tran Van P."/>
        </authorList>
    </citation>
    <scope>NUCLEOTIDE SEQUENCE</scope>
</reference>
<dbReference type="InterPro" id="IPR051532">
    <property type="entry name" value="Ester_Hydrolysis_Enzymes"/>
</dbReference>
<sequence length="233" mass="26621">MQFTIILTVILAVGQCLAQDHPWDSKARTDQGWIDRHNKLIQQTVQHKSDEHIIFVGDSITQFWENAGRATWDKYYAPRHAYNYGISGDRTENVIYRIRDKEFDGLHPKVAVLMIGTNNIGNNPKSTVEDTVHGIKEVLTELTAKLPDTKFILTSNMPRTEPLGSLCKQVNELIVKFADNKTVFYQDLWTPYVFPNGTQKVELFADGLHPNEKGFEVWQQSMAPLLDKLDPAH</sequence>
<protein>
    <recommendedName>
        <fullName evidence="2">SGNH hydrolase-type esterase domain-containing protein</fullName>
    </recommendedName>
</protein>
<dbReference type="InterPro" id="IPR013830">
    <property type="entry name" value="SGNH_hydro"/>
</dbReference>
<dbReference type="PANTHER" id="PTHR30383:SF32">
    <property type="entry name" value="SGNH-HYDROLASE"/>
    <property type="match status" value="1"/>
</dbReference>
<evidence type="ECO:0000259" key="2">
    <source>
        <dbReference type="Pfam" id="PF13472"/>
    </source>
</evidence>
<name>A0A7R9LPF8_9ACAR</name>
<feature type="domain" description="SGNH hydrolase-type esterase" evidence="2">
    <location>
        <begin position="55"/>
        <end position="216"/>
    </location>
</feature>
<evidence type="ECO:0000313" key="4">
    <source>
        <dbReference type="Proteomes" id="UP000728032"/>
    </source>
</evidence>
<dbReference type="PANTHER" id="PTHR30383">
    <property type="entry name" value="THIOESTERASE 1/PROTEASE 1/LYSOPHOSPHOLIPASE L1"/>
    <property type="match status" value="1"/>
</dbReference>
<evidence type="ECO:0000256" key="1">
    <source>
        <dbReference type="SAM" id="SignalP"/>
    </source>
</evidence>
<dbReference type="Proteomes" id="UP000728032">
    <property type="component" value="Unassembled WGS sequence"/>
</dbReference>
<dbReference type="EMBL" id="CAJPVJ010001980">
    <property type="protein sequence ID" value="CAG2165606.1"/>
    <property type="molecule type" value="Genomic_DNA"/>
</dbReference>
<keyword evidence="4" id="KW-1185">Reference proteome</keyword>
<dbReference type="GO" id="GO:0004622">
    <property type="term" value="F:phosphatidylcholine lysophospholipase activity"/>
    <property type="evidence" value="ECO:0007669"/>
    <property type="project" value="TreeGrafter"/>
</dbReference>
<organism evidence="3">
    <name type="scientific">Oppiella nova</name>
    <dbReference type="NCBI Taxonomy" id="334625"/>
    <lineage>
        <taxon>Eukaryota</taxon>
        <taxon>Metazoa</taxon>
        <taxon>Ecdysozoa</taxon>
        <taxon>Arthropoda</taxon>
        <taxon>Chelicerata</taxon>
        <taxon>Arachnida</taxon>
        <taxon>Acari</taxon>
        <taxon>Acariformes</taxon>
        <taxon>Sarcoptiformes</taxon>
        <taxon>Oribatida</taxon>
        <taxon>Brachypylina</taxon>
        <taxon>Oppioidea</taxon>
        <taxon>Oppiidae</taxon>
        <taxon>Oppiella</taxon>
    </lineage>
</organism>
<feature type="chain" id="PRO_5035592412" description="SGNH hydrolase-type esterase domain-containing protein" evidence="1">
    <location>
        <begin position="19"/>
        <end position="233"/>
    </location>
</feature>
<dbReference type="EMBL" id="OC916805">
    <property type="protein sequence ID" value="CAD7645315.1"/>
    <property type="molecule type" value="Genomic_DNA"/>
</dbReference>
<gene>
    <name evidence="3" type="ORF">ONB1V03_LOCUS5145</name>
</gene>
<dbReference type="Gene3D" id="3.40.50.1110">
    <property type="entry name" value="SGNH hydrolase"/>
    <property type="match status" value="1"/>
</dbReference>
<accession>A0A7R9LPF8</accession>
<proteinExistence type="predicted"/>
<dbReference type="OrthoDB" id="505607at2759"/>
<keyword evidence="1" id="KW-0732">Signal</keyword>
<feature type="signal peptide" evidence="1">
    <location>
        <begin position="1"/>
        <end position="18"/>
    </location>
</feature>
<evidence type="ECO:0000313" key="3">
    <source>
        <dbReference type="EMBL" id="CAD7645315.1"/>
    </source>
</evidence>